<feature type="compositionally biased region" description="Low complexity" evidence="1">
    <location>
        <begin position="14"/>
        <end position="29"/>
    </location>
</feature>
<dbReference type="AlphaFoldDB" id="A0A0A9GPC7"/>
<feature type="region of interest" description="Disordered" evidence="1">
    <location>
        <begin position="1"/>
        <end position="29"/>
    </location>
</feature>
<protein>
    <submittedName>
        <fullName evidence="2">Potassium channel regulatory factor, putative</fullName>
    </submittedName>
</protein>
<organism evidence="2">
    <name type="scientific">Arundo donax</name>
    <name type="common">Giant reed</name>
    <name type="synonym">Donax arundinaceus</name>
    <dbReference type="NCBI Taxonomy" id="35708"/>
    <lineage>
        <taxon>Eukaryota</taxon>
        <taxon>Viridiplantae</taxon>
        <taxon>Streptophyta</taxon>
        <taxon>Embryophyta</taxon>
        <taxon>Tracheophyta</taxon>
        <taxon>Spermatophyta</taxon>
        <taxon>Magnoliopsida</taxon>
        <taxon>Liliopsida</taxon>
        <taxon>Poales</taxon>
        <taxon>Poaceae</taxon>
        <taxon>PACMAD clade</taxon>
        <taxon>Arundinoideae</taxon>
        <taxon>Arundineae</taxon>
        <taxon>Arundo</taxon>
    </lineage>
</organism>
<evidence type="ECO:0000313" key="2">
    <source>
        <dbReference type="EMBL" id="JAE25259.1"/>
    </source>
</evidence>
<dbReference type="EMBL" id="GBRH01172637">
    <property type="protein sequence ID" value="JAE25259.1"/>
    <property type="molecule type" value="Transcribed_RNA"/>
</dbReference>
<sequence length="29" mass="2854">MSRRKSLVCPSPISAASTSASAAGSSRTS</sequence>
<proteinExistence type="predicted"/>
<evidence type="ECO:0000256" key="1">
    <source>
        <dbReference type="SAM" id="MobiDB-lite"/>
    </source>
</evidence>
<reference evidence="2" key="2">
    <citation type="journal article" date="2015" name="Data Brief">
        <title>Shoot transcriptome of the giant reed, Arundo donax.</title>
        <authorList>
            <person name="Barrero R.A."/>
            <person name="Guerrero F.D."/>
            <person name="Moolhuijzen P."/>
            <person name="Goolsby J.A."/>
            <person name="Tidwell J."/>
            <person name="Bellgard S.E."/>
            <person name="Bellgard M.I."/>
        </authorList>
    </citation>
    <scope>NUCLEOTIDE SEQUENCE</scope>
    <source>
        <tissue evidence="2">Shoot tissue taken approximately 20 cm above the soil surface</tissue>
    </source>
</reference>
<dbReference type="GO" id="GO:0034220">
    <property type="term" value="P:monoatomic ion transmembrane transport"/>
    <property type="evidence" value="ECO:0007669"/>
    <property type="project" value="UniProtKB-KW"/>
</dbReference>
<accession>A0A0A9GPC7</accession>
<keyword evidence="2" id="KW-0813">Transport</keyword>
<keyword evidence="2" id="KW-0407">Ion channel</keyword>
<reference evidence="2" key="1">
    <citation type="submission" date="2014-09" db="EMBL/GenBank/DDBJ databases">
        <authorList>
            <person name="Magalhaes I.L.F."/>
            <person name="Oliveira U."/>
            <person name="Santos F.R."/>
            <person name="Vidigal T.H.D.A."/>
            <person name="Brescovit A.D."/>
            <person name="Santos A.J."/>
        </authorList>
    </citation>
    <scope>NUCLEOTIDE SEQUENCE</scope>
    <source>
        <tissue evidence="2">Shoot tissue taken approximately 20 cm above the soil surface</tissue>
    </source>
</reference>
<keyword evidence="2" id="KW-0406">Ion transport</keyword>
<name>A0A0A9GPC7_ARUDO</name>